<organism evidence="4 5">
    <name type="scientific">Candidatus Andersenbacteria bacterium CG10_big_fil_rev_8_21_14_0_10_54_11</name>
    <dbReference type="NCBI Taxonomy" id="1974485"/>
    <lineage>
        <taxon>Bacteria</taxon>
        <taxon>Candidatus Anderseniibacteriota</taxon>
    </lineage>
</organism>
<evidence type="ECO:0000313" key="4">
    <source>
        <dbReference type="EMBL" id="PIT97772.1"/>
    </source>
</evidence>
<evidence type="ECO:0000259" key="3">
    <source>
        <dbReference type="Pfam" id="PF13359"/>
    </source>
</evidence>
<protein>
    <recommendedName>
        <fullName evidence="3">DDE Tnp4 domain-containing protein</fullName>
    </recommendedName>
</protein>
<dbReference type="GO" id="GO:0046872">
    <property type="term" value="F:metal ion binding"/>
    <property type="evidence" value="ECO:0007669"/>
    <property type="project" value="UniProtKB-KW"/>
</dbReference>
<dbReference type="AlphaFoldDB" id="A0A2M6WY95"/>
<keyword evidence="2" id="KW-0479">Metal-binding</keyword>
<comment type="cofactor">
    <cofactor evidence="1">
        <name>a divalent metal cation</name>
        <dbReference type="ChEBI" id="CHEBI:60240"/>
    </cofactor>
</comment>
<gene>
    <name evidence="4" type="ORF">COT71_04315</name>
</gene>
<dbReference type="Proteomes" id="UP000230731">
    <property type="component" value="Unassembled WGS sequence"/>
</dbReference>
<dbReference type="InterPro" id="IPR027806">
    <property type="entry name" value="HARBI1_dom"/>
</dbReference>
<feature type="domain" description="DDE Tnp4" evidence="3">
    <location>
        <begin position="2"/>
        <end position="114"/>
    </location>
</feature>
<dbReference type="EMBL" id="PEZP01000046">
    <property type="protein sequence ID" value="PIT97772.1"/>
    <property type="molecule type" value="Genomic_DNA"/>
</dbReference>
<name>A0A2M6WY95_9BACT</name>
<sequence length="132" mass="15095">MVVSDEHKRILLVSPTKPGRRHDKRLADRVHLVEHIPDKVGVWGDSGFQGIQDLHPNTLVAKRGRKKRPLTAAEKRENHIISSFRIVVEHAIGGMKRYRVMTDTMRNMIGIFDDRIAVITAGIWNDHLAYSQ</sequence>
<evidence type="ECO:0000256" key="1">
    <source>
        <dbReference type="ARBA" id="ARBA00001968"/>
    </source>
</evidence>
<accession>A0A2M6WY95</accession>
<comment type="caution">
    <text evidence="4">The sequence shown here is derived from an EMBL/GenBank/DDBJ whole genome shotgun (WGS) entry which is preliminary data.</text>
</comment>
<evidence type="ECO:0000313" key="5">
    <source>
        <dbReference type="Proteomes" id="UP000230731"/>
    </source>
</evidence>
<dbReference type="Pfam" id="PF13359">
    <property type="entry name" value="DDE_Tnp_4"/>
    <property type="match status" value="1"/>
</dbReference>
<proteinExistence type="predicted"/>
<reference evidence="5" key="1">
    <citation type="submission" date="2017-09" db="EMBL/GenBank/DDBJ databases">
        <title>Depth-based differentiation of microbial function through sediment-hosted aquifers and enrichment of novel symbionts in the deep terrestrial subsurface.</title>
        <authorList>
            <person name="Probst A.J."/>
            <person name="Ladd B."/>
            <person name="Jarett J.K."/>
            <person name="Geller-Mcgrath D.E."/>
            <person name="Sieber C.M.K."/>
            <person name="Emerson J.B."/>
            <person name="Anantharaman K."/>
            <person name="Thomas B.C."/>
            <person name="Malmstrom R."/>
            <person name="Stieglmeier M."/>
            <person name="Klingl A."/>
            <person name="Woyke T."/>
            <person name="Ryan C.M."/>
            <person name="Banfield J.F."/>
        </authorList>
    </citation>
    <scope>NUCLEOTIDE SEQUENCE [LARGE SCALE GENOMIC DNA]</scope>
</reference>
<evidence type="ECO:0000256" key="2">
    <source>
        <dbReference type="ARBA" id="ARBA00022723"/>
    </source>
</evidence>